<name>A0A0D0DEX9_9AGAM</name>
<proteinExistence type="predicted"/>
<reference evidence="1 2" key="1">
    <citation type="submission" date="2014-04" db="EMBL/GenBank/DDBJ databases">
        <authorList>
            <consortium name="DOE Joint Genome Institute"/>
            <person name="Kuo A."/>
            <person name="Kohler A."/>
            <person name="Jargeat P."/>
            <person name="Nagy L.G."/>
            <person name="Floudas D."/>
            <person name="Copeland A."/>
            <person name="Barry K.W."/>
            <person name="Cichocki N."/>
            <person name="Veneault-Fourrey C."/>
            <person name="LaButti K."/>
            <person name="Lindquist E.A."/>
            <person name="Lipzen A."/>
            <person name="Lundell T."/>
            <person name="Morin E."/>
            <person name="Murat C."/>
            <person name="Sun H."/>
            <person name="Tunlid A."/>
            <person name="Henrissat B."/>
            <person name="Grigoriev I.V."/>
            <person name="Hibbett D.S."/>
            <person name="Martin F."/>
            <person name="Nordberg H.P."/>
            <person name="Cantor M.N."/>
            <person name="Hua S.X."/>
        </authorList>
    </citation>
    <scope>NUCLEOTIDE SEQUENCE [LARGE SCALE GENOMIC DNA]</scope>
    <source>
        <strain evidence="1 2">Ve08.2h10</strain>
    </source>
</reference>
<evidence type="ECO:0000313" key="1">
    <source>
        <dbReference type="EMBL" id="KIK76175.1"/>
    </source>
</evidence>
<sequence>MLPIHRKQPLLERIQSPPWIYSNAIVQIQEALSSAKDGNGDRGSGKAFSTYLKMLDEVD</sequence>
<organism evidence="1 2">
    <name type="scientific">Paxillus rubicundulus Ve08.2h10</name>
    <dbReference type="NCBI Taxonomy" id="930991"/>
    <lineage>
        <taxon>Eukaryota</taxon>
        <taxon>Fungi</taxon>
        <taxon>Dikarya</taxon>
        <taxon>Basidiomycota</taxon>
        <taxon>Agaricomycotina</taxon>
        <taxon>Agaricomycetes</taxon>
        <taxon>Agaricomycetidae</taxon>
        <taxon>Boletales</taxon>
        <taxon>Paxilineae</taxon>
        <taxon>Paxillaceae</taxon>
        <taxon>Paxillus</taxon>
    </lineage>
</organism>
<dbReference type="AlphaFoldDB" id="A0A0D0DEX9"/>
<dbReference type="EMBL" id="KN827631">
    <property type="protein sequence ID" value="KIK76175.1"/>
    <property type="molecule type" value="Genomic_DNA"/>
</dbReference>
<dbReference type="InParanoid" id="A0A0D0DEX9"/>
<evidence type="ECO:0000313" key="2">
    <source>
        <dbReference type="Proteomes" id="UP000054538"/>
    </source>
</evidence>
<accession>A0A0D0DEX9</accession>
<reference evidence="2" key="2">
    <citation type="submission" date="2015-01" db="EMBL/GenBank/DDBJ databases">
        <title>Evolutionary Origins and Diversification of the Mycorrhizal Mutualists.</title>
        <authorList>
            <consortium name="DOE Joint Genome Institute"/>
            <consortium name="Mycorrhizal Genomics Consortium"/>
            <person name="Kohler A."/>
            <person name="Kuo A."/>
            <person name="Nagy L.G."/>
            <person name="Floudas D."/>
            <person name="Copeland A."/>
            <person name="Barry K.W."/>
            <person name="Cichocki N."/>
            <person name="Veneault-Fourrey C."/>
            <person name="LaButti K."/>
            <person name="Lindquist E.A."/>
            <person name="Lipzen A."/>
            <person name="Lundell T."/>
            <person name="Morin E."/>
            <person name="Murat C."/>
            <person name="Riley R."/>
            <person name="Ohm R."/>
            <person name="Sun H."/>
            <person name="Tunlid A."/>
            <person name="Henrissat B."/>
            <person name="Grigoriev I.V."/>
            <person name="Hibbett D.S."/>
            <person name="Martin F."/>
        </authorList>
    </citation>
    <scope>NUCLEOTIDE SEQUENCE [LARGE SCALE GENOMIC DNA]</scope>
    <source>
        <strain evidence="2">Ve08.2h10</strain>
    </source>
</reference>
<protein>
    <submittedName>
        <fullName evidence="1">Uncharacterized protein</fullName>
    </submittedName>
</protein>
<dbReference type="Proteomes" id="UP000054538">
    <property type="component" value="Unassembled WGS sequence"/>
</dbReference>
<gene>
    <name evidence="1" type="ORF">PAXRUDRAFT_18394</name>
</gene>
<dbReference type="HOGENOM" id="CLU_2961497_0_0_1"/>
<keyword evidence="2" id="KW-1185">Reference proteome</keyword>